<accession>A0A857KWK4</accession>
<dbReference type="RefSeq" id="WP_005187305.1">
    <property type="nucleotide sequence ID" value="NZ_CP045804.1"/>
</dbReference>
<protein>
    <submittedName>
        <fullName evidence="2">YbaB/EbfC family DNA-binding protein</fullName>
    </submittedName>
</protein>
<organism evidence="2">
    <name type="scientific">Gordonia amarae</name>
    <dbReference type="NCBI Taxonomy" id="36821"/>
    <lineage>
        <taxon>Bacteria</taxon>
        <taxon>Bacillati</taxon>
        <taxon>Actinomycetota</taxon>
        <taxon>Actinomycetes</taxon>
        <taxon>Mycobacteriales</taxon>
        <taxon>Gordoniaceae</taxon>
        <taxon>Gordonia</taxon>
    </lineage>
</organism>
<dbReference type="Gene3D" id="3.30.1310.10">
    <property type="entry name" value="Nucleoid-associated protein YbaB-like domain"/>
    <property type="match status" value="1"/>
</dbReference>
<sequence length="143" mass="14837">MEPQQHATASGEAPQSPSGAPGAATPSGQRPDVWARMHAELERQHAELDRIRAVLAGLTAEAATSEGDVSVTVNARGLLVGLTIDPAALRDRDAAGLAEAITSLVAAADEKLRATRDQVSMSIVDADPVNTPDYDDIVDVMSG</sequence>
<feature type="compositionally biased region" description="Low complexity" evidence="1">
    <location>
        <begin position="9"/>
        <end position="28"/>
    </location>
</feature>
<name>A0A857KWK4_9ACTN</name>
<dbReference type="InterPro" id="IPR004401">
    <property type="entry name" value="YbaB/EbfC"/>
</dbReference>
<evidence type="ECO:0000313" key="2">
    <source>
        <dbReference type="EMBL" id="QHN39381.1"/>
    </source>
</evidence>
<proteinExistence type="predicted"/>
<feature type="region of interest" description="Disordered" evidence="1">
    <location>
        <begin position="1"/>
        <end position="32"/>
    </location>
</feature>
<keyword evidence="2" id="KW-0238">DNA-binding</keyword>
<dbReference type="SUPFAM" id="SSF82607">
    <property type="entry name" value="YbaB-like"/>
    <property type="match status" value="1"/>
</dbReference>
<dbReference type="GO" id="GO:0003677">
    <property type="term" value="F:DNA binding"/>
    <property type="evidence" value="ECO:0007669"/>
    <property type="project" value="UniProtKB-KW"/>
</dbReference>
<dbReference type="Pfam" id="PF02575">
    <property type="entry name" value="YbaB_DNA_bd"/>
    <property type="match status" value="1"/>
</dbReference>
<evidence type="ECO:0000256" key="1">
    <source>
        <dbReference type="SAM" id="MobiDB-lite"/>
    </source>
</evidence>
<dbReference type="InterPro" id="IPR036894">
    <property type="entry name" value="YbaB-like_sf"/>
</dbReference>
<gene>
    <name evidence="2" type="ORF">GII30_09590</name>
</gene>
<reference evidence="2" key="1">
    <citation type="journal article" date="2021" name="Nat. Microbiol.">
        <title>Cocultivation of an ultrasmall environmental parasitic bacterium with lytic ability against bacteria associated with wastewater foams.</title>
        <authorList>
            <person name="Batinovic S."/>
            <person name="Rose J.J.A."/>
            <person name="Ratcliffe J."/>
            <person name="Seviour R.J."/>
            <person name="Petrovski S."/>
        </authorList>
    </citation>
    <scope>NUCLEOTIDE SEQUENCE</scope>
    <source>
        <strain evidence="2">CON44</strain>
    </source>
</reference>
<dbReference type="AlphaFoldDB" id="A0A857KWK4"/>
<dbReference type="EMBL" id="CP045810">
    <property type="protein sequence ID" value="QHN39381.1"/>
    <property type="molecule type" value="Genomic_DNA"/>
</dbReference>